<dbReference type="Pfam" id="PF00270">
    <property type="entry name" value="DEAD"/>
    <property type="match status" value="1"/>
</dbReference>
<evidence type="ECO:0000256" key="1">
    <source>
        <dbReference type="ARBA" id="ARBA00012552"/>
    </source>
</evidence>
<dbReference type="InterPro" id="IPR014001">
    <property type="entry name" value="Helicase_ATP-bd"/>
</dbReference>
<organism evidence="11 12">
    <name type="scientific">Paenibacillus pasadenensis</name>
    <dbReference type="NCBI Taxonomy" id="217090"/>
    <lineage>
        <taxon>Bacteria</taxon>
        <taxon>Bacillati</taxon>
        <taxon>Bacillota</taxon>
        <taxon>Bacilli</taxon>
        <taxon>Bacillales</taxon>
        <taxon>Paenibacillaceae</taxon>
        <taxon>Paenibacillus</taxon>
    </lineage>
</organism>
<evidence type="ECO:0000256" key="7">
    <source>
        <dbReference type="SAM" id="MobiDB-lite"/>
    </source>
</evidence>
<dbReference type="CDD" id="cd00268">
    <property type="entry name" value="DEADc"/>
    <property type="match status" value="1"/>
</dbReference>
<feature type="domain" description="DEAD-box RNA helicase Q" evidence="10">
    <location>
        <begin position="4"/>
        <end position="32"/>
    </location>
</feature>
<comment type="caution">
    <text evidence="11">The sequence shown here is derived from an EMBL/GenBank/DDBJ whole genome shotgun (WGS) entry which is preliminary data.</text>
</comment>
<dbReference type="InterPro" id="IPR050547">
    <property type="entry name" value="DEAD_box_RNA_helicases"/>
</dbReference>
<dbReference type="Pfam" id="PF00271">
    <property type="entry name" value="Helicase_C"/>
    <property type="match status" value="1"/>
</dbReference>
<evidence type="ECO:0000256" key="4">
    <source>
        <dbReference type="ARBA" id="ARBA00022806"/>
    </source>
</evidence>
<dbReference type="OrthoDB" id="9805696at2"/>
<name>A0A2N5N434_9BACL</name>
<dbReference type="Proteomes" id="UP000234789">
    <property type="component" value="Unassembled WGS sequence"/>
</dbReference>
<dbReference type="SUPFAM" id="SSF52540">
    <property type="entry name" value="P-loop containing nucleoside triphosphate hydrolases"/>
    <property type="match status" value="1"/>
</dbReference>
<dbReference type="GO" id="GO:0003724">
    <property type="term" value="F:RNA helicase activity"/>
    <property type="evidence" value="ECO:0007669"/>
    <property type="project" value="UniProtKB-EC"/>
</dbReference>
<evidence type="ECO:0000259" key="10">
    <source>
        <dbReference type="PROSITE" id="PS51195"/>
    </source>
</evidence>
<keyword evidence="2" id="KW-0547">Nucleotide-binding</keyword>
<dbReference type="InterPro" id="IPR001650">
    <property type="entry name" value="Helicase_C-like"/>
</dbReference>
<dbReference type="PROSITE" id="PS51195">
    <property type="entry name" value="Q_MOTIF"/>
    <property type="match status" value="1"/>
</dbReference>
<dbReference type="PANTHER" id="PTHR47963:SF8">
    <property type="entry name" value="ATP-DEPENDENT RNA HELICASE DEAD"/>
    <property type="match status" value="1"/>
</dbReference>
<keyword evidence="4 11" id="KW-0347">Helicase</keyword>
<dbReference type="InterPro" id="IPR027417">
    <property type="entry name" value="P-loop_NTPase"/>
</dbReference>
<dbReference type="EC" id="3.6.4.13" evidence="1"/>
<dbReference type="InterPro" id="IPR044742">
    <property type="entry name" value="DEAD/DEAH_RhlB"/>
</dbReference>
<feature type="domain" description="Helicase C-terminal" evidence="9">
    <location>
        <begin position="232"/>
        <end position="376"/>
    </location>
</feature>
<proteinExistence type="predicted"/>
<keyword evidence="3" id="KW-0378">Hydrolase</keyword>
<feature type="domain" description="Helicase ATP-binding" evidence="8">
    <location>
        <begin position="35"/>
        <end position="205"/>
    </location>
</feature>
<keyword evidence="5" id="KW-0067">ATP-binding</keyword>
<dbReference type="GO" id="GO:0003723">
    <property type="term" value="F:RNA binding"/>
    <property type="evidence" value="ECO:0007669"/>
    <property type="project" value="TreeGrafter"/>
</dbReference>
<feature type="compositionally biased region" description="Low complexity" evidence="7">
    <location>
        <begin position="384"/>
        <end position="417"/>
    </location>
</feature>
<dbReference type="InterPro" id="IPR014014">
    <property type="entry name" value="RNA_helicase_DEAD_Q_motif"/>
</dbReference>
<feature type="short sequence motif" description="Q motif" evidence="6">
    <location>
        <begin position="4"/>
        <end position="32"/>
    </location>
</feature>
<dbReference type="PROSITE" id="PS51192">
    <property type="entry name" value="HELICASE_ATP_BIND_1"/>
    <property type="match status" value="1"/>
</dbReference>
<feature type="compositionally biased region" description="Low complexity" evidence="7">
    <location>
        <begin position="490"/>
        <end position="504"/>
    </location>
</feature>
<protein>
    <recommendedName>
        <fullName evidence="1">RNA helicase</fullName>
        <ecNumber evidence="1">3.6.4.13</ecNumber>
    </recommendedName>
</protein>
<dbReference type="AlphaFoldDB" id="A0A2N5N434"/>
<evidence type="ECO:0000256" key="3">
    <source>
        <dbReference type="ARBA" id="ARBA00022801"/>
    </source>
</evidence>
<dbReference type="CDD" id="cd18787">
    <property type="entry name" value="SF2_C_DEAD"/>
    <property type="match status" value="1"/>
</dbReference>
<evidence type="ECO:0000313" key="11">
    <source>
        <dbReference type="EMBL" id="PLT45116.1"/>
    </source>
</evidence>
<evidence type="ECO:0000259" key="8">
    <source>
        <dbReference type="PROSITE" id="PS51192"/>
    </source>
</evidence>
<dbReference type="GO" id="GO:0016787">
    <property type="term" value="F:hydrolase activity"/>
    <property type="evidence" value="ECO:0007669"/>
    <property type="project" value="UniProtKB-KW"/>
</dbReference>
<feature type="region of interest" description="Disordered" evidence="7">
    <location>
        <begin position="376"/>
        <end position="536"/>
    </location>
</feature>
<dbReference type="PANTHER" id="PTHR47963">
    <property type="entry name" value="DEAD-BOX ATP-DEPENDENT RNA HELICASE 47, MITOCHONDRIAL"/>
    <property type="match status" value="1"/>
</dbReference>
<dbReference type="Gene3D" id="3.40.50.300">
    <property type="entry name" value="P-loop containing nucleotide triphosphate hydrolases"/>
    <property type="match status" value="2"/>
</dbReference>
<dbReference type="SMART" id="SM00490">
    <property type="entry name" value="HELICc"/>
    <property type="match status" value="1"/>
</dbReference>
<dbReference type="GO" id="GO:0005524">
    <property type="term" value="F:ATP binding"/>
    <property type="evidence" value="ECO:0007669"/>
    <property type="project" value="UniProtKB-KW"/>
</dbReference>
<dbReference type="PROSITE" id="PS51194">
    <property type="entry name" value="HELICASE_CTER"/>
    <property type="match status" value="1"/>
</dbReference>
<evidence type="ECO:0000256" key="5">
    <source>
        <dbReference type="ARBA" id="ARBA00022840"/>
    </source>
</evidence>
<dbReference type="EMBL" id="NFEZ01000004">
    <property type="protein sequence ID" value="PLT45116.1"/>
    <property type="molecule type" value="Genomic_DNA"/>
</dbReference>
<dbReference type="InterPro" id="IPR011545">
    <property type="entry name" value="DEAD/DEAH_box_helicase_dom"/>
</dbReference>
<evidence type="ECO:0000256" key="6">
    <source>
        <dbReference type="PROSITE-ProRule" id="PRU00552"/>
    </source>
</evidence>
<evidence type="ECO:0000259" key="9">
    <source>
        <dbReference type="PROSITE" id="PS51194"/>
    </source>
</evidence>
<dbReference type="SMART" id="SM00487">
    <property type="entry name" value="DEXDc"/>
    <property type="match status" value="1"/>
</dbReference>
<keyword evidence="12" id="KW-1185">Reference proteome</keyword>
<dbReference type="RefSeq" id="WP_028598146.1">
    <property type="nucleotide sequence ID" value="NZ_BIMM01000075.1"/>
</dbReference>
<accession>A0A2N5N434</accession>
<reference evidence="11 12" key="1">
    <citation type="submission" date="2017-05" db="EMBL/GenBank/DDBJ databases">
        <title>Functional genome analysis of Paenibacillus pasadenensis strain R16: insights on endophytic life style and antifungal activity.</title>
        <authorList>
            <person name="Passera A."/>
            <person name="Marcolungo L."/>
            <person name="Casati P."/>
            <person name="Brasca M."/>
            <person name="Quaglino F."/>
            <person name="Delledonne M."/>
        </authorList>
    </citation>
    <scope>NUCLEOTIDE SEQUENCE [LARGE SCALE GENOMIC DNA]</scope>
    <source>
        <strain evidence="11 12">R16</strain>
    </source>
</reference>
<sequence length="536" mass="57518">MTYESWSRLGLSEAAFERFEANGIGEPTPIQQQAIPPLLAGKDLSAGSQTGTGKTLAYLLPLLQRIDASSKAIQAIILSPTQELAMQIVRVAQEYGEPLGIRTQQLIGGAAVKRQLEKLKLNPQLVVGTPGRINELVKGKKLKLTQASMVVVDEADQVFALGSTGEVETILWATPKSRQLSFFSATHPDVMKTLEKRWMKEPLRIDIEPEQRVSETISHYYVVCDWRDKTDTARRLLRLLEPESALVFINNTDLIANYEAKLAFEGFDVESIYGDADKQKRAATLARFREGRTKLLLATDVAARGLDIPGLPLVVNLEPPADADQYVHRSGRTGRMGREGVVLTLAAPNETYLIEKYERKLGIKLQEKTLYKGKLWDPHEVPRSRSGGAPARAKGAGSASAAAPERRAGASVAGGASETDTRKAAPARKAAETPPAAPARQDAGRGPAAGAARPAGDGAARLSRAVPPSSFAKPASKVQPSSFVKPTLPAKPAGAAKAASASKPAKSKARTAKADKNKGAPKWLKAKRGQDEAPKS</sequence>
<gene>
    <name evidence="11" type="ORF">B8V81_3547</name>
</gene>
<feature type="compositionally biased region" description="Low complexity" evidence="7">
    <location>
        <begin position="438"/>
        <end position="461"/>
    </location>
</feature>
<evidence type="ECO:0000313" key="12">
    <source>
        <dbReference type="Proteomes" id="UP000234789"/>
    </source>
</evidence>
<evidence type="ECO:0000256" key="2">
    <source>
        <dbReference type="ARBA" id="ARBA00022741"/>
    </source>
</evidence>